<dbReference type="Gene3D" id="3.20.20.240">
    <property type="entry name" value="Methylmalonyl-CoA mutase"/>
    <property type="match status" value="1"/>
</dbReference>
<dbReference type="EC" id="5.4.99.2" evidence="2"/>
<evidence type="ECO:0000259" key="1">
    <source>
        <dbReference type="Pfam" id="PF01642"/>
    </source>
</evidence>
<reference evidence="2" key="1">
    <citation type="submission" date="2013-08" db="EMBL/GenBank/DDBJ databases">
        <authorList>
            <person name="Mendez C."/>
            <person name="Richter M."/>
            <person name="Ferrer M."/>
            <person name="Sanchez J."/>
        </authorList>
    </citation>
    <scope>NUCLEOTIDE SEQUENCE</scope>
</reference>
<organism evidence="2">
    <name type="scientific">mine drainage metagenome</name>
    <dbReference type="NCBI Taxonomy" id="410659"/>
    <lineage>
        <taxon>unclassified sequences</taxon>
        <taxon>metagenomes</taxon>
        <taxon>ecological metagenomes</taxon>
    </lineage>
</organism>
<comment type="caution">
    <text evidence="2">The sequence shown here is derived from an EMBL/GenBank/DDBJ whole genome shotgun (WGS) entry which is preliminary data.</text>
</comment>
<dbReference type="AlphaFoldDB" id="T0YLV0"/>
<gene>
    <name evidence="2" type="ORF">B2A_12165</name>
</gene>
<proteinExistence type="predicted"/>
<dbReference type="InterPro" id="IPR016176">
    <property type="entry name" value="Cbl-dep_enz_cat"/>
</dbReference>
<dbReference type="InterPro" id="IPR006099">
    <property type="entry name" value="MeMalonylCoA_mutase_a/b_cat"/>
</dbReference>
<sequence length="46" mass="5367">FDDKYLGFPGTYPFTRGVYPNMYRGKLWTMRMFSGFGTPGGYKQET</sequence>
<feature type="non-terminal residue" evidence="2">
    <location>
        <position position="1"/>
    </location>
</feature>
<evidence type="ECO:0000313" key="2">
    <source>
        <dbReference type="EMBL" id="EQD36411.1"/>
    </source>
</evidence>
<protein>
    <submittedName>
        <fullName evidence="2">Methylmalonyl-CoA mutase, alpha and beta chain, catalytic domain protein</fullName>
        <ecNumber evidence="2">5.4.99.2</ecNumber>
    </submittedName>
</protein>
<dbReference type="GO" id="GO:0004494">
    <property type="term" value="F:methylmalonyl-CoA mutase activity"/>
    <property type="evidence" value="ECO:0007669"/>
    <property type="project" value="UniProtKB-EC"/>
</dbReference>
<dbReference type="EMBL" id="AUZZ01008768">
    <property type="protein sequence ID" value="EQD36411.1"/>
    <property type="molecule type" value="Genomic_DNA"/>
</dbReference>
<dbReference type="SUPFAM" id="SSF51703">
    <property type="entry name" value="Cobalamin (vitamin B12)-dependent enzymes"/>
    <property type="match status" value="1"/>
</dbReference>
<dbReference type="Pfam" id="PF01642">
    <property type="entry name" value="MM_CoA_mutase"/>
    <property type="match status" value="1"/>
</dbReference>
<dbReference type="GO" id="GO:0031419">
    <property type="term" value="F:cobalamin binding"/>
    <property type="evidence" value="ECO:0007669"/>
    <property type="project" value="InterPro"/>
</dbReference>
<reference evidence="2" key="2">
    <citation type="journal article" date="2014" name="ISME J.">
        <title>Microbial stratification in low pH oxic and suboxic macroscopic growths along an acid mine drainage.</title>
        <authorList>
            <person name="Mendez-Garcia C."/>
            <person name="Mesa V."/>
            <person name="Sprenger R.R."/>
            <person name="Richter M."/>
            <person name="Diez M.S."/>
            <person name="Solano J."/>
            <person name="Bargiela R."/>
            <person name="Golyshina O.V."/>
            <person name="Manteca A."/>
            <person name="Ramos J.L."/>
            <person name="Gallego J.R."/>
            <person name="Llorente I."/>
            <person name="Martins Dos Santos V.A."/>
            <person name="Jensen O.N."/>
            <person name="Pelaez A.I."/>
            <person name="Sanchez J."/>
            <person name="Ferrer M."/>
        </authorList>
    </citation>
    <scope>NUCLEOTIDE SEQUENCE</scope>
</reference>
<name>T0YLV0_9ZZZZ</name>
<feature type="domain" description="Methylmalonyl-CoA mutase alpha/beta chain catalytic" evidence="1">
    <location>
        <begin position="7"/>
        <end position="40"/>
    </location>
</feature>
<accession>T0YLV0</accession>
<keyword evidence="2" id="KW-0413">Isomerase</keyword>